<dbReference type="EMBL" id="JBHSOD010000004">
    <property type="protein sequence ID" value="MFC5884433.1"/>
    <property type="molecule type" value="Genomic_DNA"/>
</dbReference>
<comment type="caution">
    <text evidence="12">The sequence shown here is derived from an EMBL/GenBank/DDBJ whole genome shotgun (WGS) entry which is preliminary data.</text>
</comment>
<dbReference type="Pfam" id="PF07264">
    <property type="entry name" value="EI24"/>
    <property type="match status" value="1"/>
</dbReference>
<dbReference type="PANTHER" id="PTHR37468:SF1">
    <property type="entry name" value="SULFATE TRANSPORTER CYSZ"/>
    <property type="match status" value="1"/>
</dbReference>
<feature type="transmembrane region" description="Helical" evidence="11">
    <location>
        <begin position="206"/>
        <end position="228"/>
    </location>
</feature>
<keyword evidence="6 11" id="KW-0812">Transmembrane</keyword>
<feature type="compositionally biased region" description="Low complexity" evidence="10">
    <location>
        <begin position="273"/>
        <end position="283"/>
    </location>
</feature>
<keyword evidence="13" id="KW-1185">Reference proteome</keyword>
<keyword evidence="7 11" id="KW-1133">Transmembrane helix</keyword>
<reference evidence="13" key="1">
    <citation type="journal article" date="2019" name="Int. J. Syst. Evol. Microbiol.">
        <title>The Global Catalogue of Microorganisms (GCM) 10K type strain sequencing project: providing services to taxonomists for standard genome sequencing and annotation.</title>
        <authorList>
            <consortium name="The Broad Institute Genomics Platform"/>
            <consortium name="The Broad Institute Genome Sequencing Center for Infectious Disease"/>
            <person name="Wu L."/>
            <person name="Ma J."/>
        </authorList>
    </citation>
    <scope>NUCLEOTIDE SEQUENCE [LARGE SCALE GENOMIC DNA]</scope>
    <source>
        <strain evidence="13">CGMCC 4.1469</strain>
    </source>
</reference>
<feature type="transmembrane region" description="Helical" evidence="11">
    <location>
        <begin position="24"/>
        <end position="46"/>
    </location>
</feature>
<feature type="transmembrane region" description="Helical" evidence="11">
    <location>
        <begin position="167"/>
        <end position="186"/>
    </location>
</feature>
<organism evidence="12 13">
    <name type="scientific">Kitasatospora aburaviensis</name>
    <dbReference type="NCBI Taxonomy" id="67265"/>
    <lineage>
        <taxon>Bacteria</taxon>
        <taxon>Bacillati</taxon>
        <taxon>Actinomycetota</taxon>
        <taxon>Actinomycetes</taxon>
        <taxon>Kitasatosporales</taxon>
        <taxon>Streptomycetaceae</taxon>
        <taxon>Kitasatospora</taxon>
    </lineage>
</organism>
<dbReference type="Proteomes" id="UP001596067">
    <property type="component" value="Unassembled WGS sequence"/>
</dbReference>
<keyword evidence="4" id="KW-0997">Cell inner membrane</keyword>
<evidence type="ECO:0000256" key="11">
    <source>
        <dbReference type="SAM" id="Phobius"/>
    </source>
</evidence>
<gene>
    <name evidence="12" type="ORF">ACFP0N_05450</name>
</gene>
<feature type="transmembrane region" description="Helical" evidence="11">
    <location>
        <begin position="75"/>
        <end position="100"/>
    </location>
</feature>
<evidence type="ECO:0000313" key="12">
    <source>
        <dbReference type="EMBL" id="MFC5884433.1"/>
    </source>
</evidence>
<evidence type="ECO:0000256" key="2">
    <source>
        <dbReference type="ARBA" id="ARBA00022448"/>
    </source>
</evidence>
<keyword evidence="9 11" id="KW-0472">Membrane</keyword>
<keyword evidence="8" id="KW-0764">Sulfate transport</keyword>
<name>A0ABW1EQY9_9ACTN</name>
<proteinExistence type="predicted"/>
<comment type="subcellular location">
    <subcellularLocation>
        <location evidence="1">Membrane</location>
        <topology evidence="1">Multi-pass membrane protein</topology>
    </subcellularLocation>
</comment>
<evidence type="ECO:0000256" key="7">
    <source>
        <dbReference type="ARBA" id="ARBA00022989"/>
    </source>
</evidence>
<protein>
    <submittedName>
        <fullName evidence="12">EI24 domain-containing protein</fullName>
    </submittedName>
</protein>
<evidence type="ECO:0000256" key="4">
    <source>
        <dbReference type="ARBA" id="ARBA00022519"/>
    </source>
</evidence>
<keyword evidence="3" id="KW-1003">Cell membrane</keyword>
<keyword evidence="2" id="KW-0813">Transport</keyword>
<sequence>MRDLVAGTGYLAKGQKWVARHGRWWAFGMIPALVTLIGYVVALLFLGGWSEDLATWATPFADDWGSPWQGMMRTALAAIVFGGGLLISLITFTAVTLLVGQPFYESLCEKVDESEGGAPTPPDVPLWRELVVSARDSLFVLVRVAGFGILLFACGFIPVIGQTLVPVAGFLVSGFFLAVELTAVALQRREVPQRERIRLLRARLGLALGFGVPLVLAFLIPFVTVLAMPGAVAGATLLARDLVPVEEEPADEDDAAEPAAEAAAAPGAPSHPSQPGYPAYGGPQPVPGNPYAQNPYAAEGGRPAEGRYPAEARHPATHAPEGRYAQNPYADNPYRS</sequence>
<dbReference type="RefSeq" id="WP_380233785.1">
    <property type="nucleotide sequence ID" value="NZ_BAAAVH010000110.1"/>
</dbReference>
<evidence type="ECO:0000313" key="13">
    <source>
        <dbReference type="Proteomes" id="UP001596067"/>
    </source>
</evidence>
<evidence type="ECO:0000256" key="3">
    <source>
        <dbReference type="ARBA" id="ARBA00022475"/>
    </source>
</evidence>
<dbReference type="PANTHER" id="PTHR37468">
    <property type="entry name" value="SULFATE TRANSPORTER CYSZ"/>
    <property type="match status" value="1"/>
</dbReference>
<feature type="compositionally biased region" description="Basic and acidic residues" evidence="10">
    <location>
        <begin position="302"/>
        <end position="314"/>
    </location>
</feature>
<feature type="transmembrane region" description="Helical" evidence="11">
    <location>
        <begin position="138"/>
        <end position="161"/>
    </location>
</feature>
<evidence type="ECO:0000256" key="5">
    <source>
        <dbReference type="ARBA" id="ARBA00022605"/>
    </source>
</evidence>
<keyword evidence="5" id="KW-0028">Amino-acid biosynthesis</keyword>
<evidence type="ECO:0000256" key="1">
    <source>
        <dbReference type="ARBA" id="ARBA00004141"/>
    </source>
</evidence>
<evidence type="ECO:0000256" key="9">
    <source>
        <dbReference type="ARBA" id="ARBA00023136"/>
    </source>
</evidence>
<dbReference type="InterPro" id="IPR059112">
    <property type="entry name" value="CysZ/EI24"/>
</dbReference>
<dbReference type="InterPro" id="IPR050480">
    <property type="entry name" value="CysZ-like"/>
</dbReference>
<evidence type="ECO:0000256" key="6">
    <source>
        <dbReference type="ARBA" id="ARBA00022692"/>
    </source>
</evidence>
<feature type="compositionally biased region" description="Acidic residues" evidence="10">
    <location>
        <begin position="247"/>
        <end position="256"/>
    </location>
</feature>
<accession>A0ABW1EQY9</accession>
<feature type="region of interest" description="Disordered" evidence="10">
    <location>
        <begin position="247"/>
        <end position="336"/>
    </location>
</feature>
<evidence type="ECO:0000256" key="8">
    <source>
        <dbReference type="ARBA" id="ARBA00023032"/>
    </source>
</evidence>
<feature type="compositionally biased region" description="Low complexity" evidence="10">
    <location>
        <begin position="257"/>
        <end position="266"/>
    </location>
</feature>
<evidence type="ECO:0000256" key="10">
    <source>
        <dbReference type="SAM" id="MobiDB-lite"/>
    </source>
</evidence>